<evidence type="ECO:0000256" key="1">
    <source>
        <dbReference type="SAM" id="Phobius"/>
    </source>
</evidence>
<sequence>MFSRVYYGLIVVTLGGILVWLLLFVEGENLAYEALQHATAAAAWSAQQTISNDPEGVAEMKGYSLGSLQTGAATEEALSAFQAETSAMNLSGAGLSQITLNVQVQSGIAEVTVTANYTSPMIPKTIQSALNPENHVLGSFPMTVYVNGN</sequence>
<dbReference type="EMBL" id="JAURUO010000023">
    <property type="protein sequence ID" value="MDP9729830.1"/>
    <property type="molecule type" value="Genomic_DNA"/>
</dbReference>
<comment type="caution">
    <text evidence="2">The sequence shown here is derived from an EMBL/GenBank/DDBJ whole genome shotgun (WGS) entry which is preliminary data.</text>
</comment>
<organism evidence="2 3">
    <name type="scientific">Alicyclobacillus tolerans</name>
    <dbReference type="NCBI Taxonomy" id="90970"/>
    <lineage>
        <taxon>Bacteria</taxon>
        <taxon>Bacillati</taxon>
        <taxon>Bacillota</taxon>
        <taxon>Bacilli</taxon>
        <taxon>Bacillales</taxon>
        <taxon>Alicyclobacillaceae</taxon>
        <taxon>Alicyclobacillus</taxon>
    </lineage>
</organism>
<proteinExistence type="predicted"/>
<reference evidence="2 3" key="1">
    <citation type="submission" date="2023-07" db="EMBL/GenBank/DDBJ databases">
        <title>Genomic Encyclopedia of Type Strains, Phase IV (KMG-IV): sequencing the most valuable type-strain genomes for metagenomic binning, comparative biology and taxonomic classification.</title>
        <authorList>
            <person name="Goeker M."/>
        </authorList>
    </citation>
    <scope>NUCLEOTIDE SEQUENCE [LARGE SCALE GENOMIC DNA]</scope>
    <source>
        <strain evidence="2 3">DSM 25924</strain>
    </source>
</reference>
<dbReference type="Proteomes" id="UP001229209">
    <property type="component" value="Unassembled WGS sequence"/>
</dbReference>
<evidence type="ECO:0008006" key="4">
    <source>
        <dbReference type="Google" id="ProtNLM"/>
    </source>
</evidence>
<gene>
    <name evidence="2" type="ORF">J2S04_002804</name>
</gene>
<protein>
    <recommendedName>
        <fullName evidence="4">Flp pilus-assembly TadG-like N-terminal domain-containing protein</fullName>
    </recommendedName>
</protein>
<evidence type="ECO:0000313" key="3">
    <source>
        <dbReference type="Proteomes" id="UP001229209"/>
    </source>
</evidence>
<accession>A0ABT9LZY7</accession>
<feature type="transmembrane region" description="Helical" evidence="1">
    <location>
        <begin position="6"/>
        <end position="25"/>
    </location>
</feature>
<keyword evidence="1" id="KW-0812">Transmembrane</keyword>
<keyword evidence="1" id="KW-0472">Membrane</keyword>
<keyword evidence="3" id="KW-1185">Reference proteome</keyword>
<dbReference type="RefSeq" id="WP_203114157.1">
    <property type="nucleotide sequence ID" value="NZ_JAURUO010000023.1"/>
</dbReference>
<evidence type="ECO:0000313" key="2">
    <source>
        <dbReference type="EMBL" id="MDP9729830.1"/>
    </source>
</evidence>
<name>A0ABT9LZY7_9BACL</name>
<keyword evidence="1" id="KW-1133">Transmembrane helix</keyword>